<feature type="compositionally biased region" description="Acidic residues" evidence="1">
    <location>
        <begin position="37"/>
        <end position="49"/>
    </location>
</feature>
<dbReference type="EMBL" id="SPHZ02000003">
    <property type="protein sequence ID" value="KAF0922756.1"/>
    <property type="molecule type" value="Genomic_DNA"/>
</dbReference>
<feature type="compositionally biased region" description="Basic and acidic residues" evidence="1">
    <location>
        <begin position="25"/>
        <end position="36"/>
    </location>
</feature>
<feature type="compositionally biased region" description="Acidic residues" evidence="1">
    <location>
        <begin position="8"/>
        <end position="24"/>
    </location>
</feature>
<evidence type="ECO:0000313" key="2">
    <source>
        <dbReference type="EMBL" id="KAF0922756.1"/>
    </source>
</evidence>
<feature type="region of interest" description="Disordered" evidence="1">
    <location>
        <begin position="1"/>
        <end position="51"/>
    </location>
</feature>
<name>A0A6G1EDU4_9ORYZ</name>
<protein>
    <submittedName>
        <fullName evidence="2">Uncharacterized protein</fullName>
    </submittedName>
</protein>
<dbReference type="Proteomes" id="UP000479710">
    <property type="component" value="Unassembled WGS sequence"/>
</dbReference>
<evidence type="ECO:0000313" key="3">
    <source>
        <dbReference type="Proteomes" id="UP000479710"/>
    </source>
</evidence>
<organism evidence="2 3">
    <name type="scientific">Oryza meyeriana var. granulata</name>
    <dbReference type="NCBI Taxonomy" id="110450"/>
    <lineage>
        <taxon>Eukaryota</taxon>
        <taxon>Viridiplantae</taxon>
        <taxon>Streptophyta</taxon>
        <taxon>Embryophyta</taxon>
        <taxon>Tracheophyta</taxon>
        <taxon>Spermatophyta</taxon>
        <taxon>Magnoliopsida</taxon>
        <taxon>Liliopsida</taxon>
        <taxon>Poales</taxon>
        <taxon>Poaceae</taxon>
        <taxon>BOP clade</taxon>
        <taxon>Oryzoideae</taxon>
        <taxon>Oryzeae</taxon>
        <taxon>Oryzinae</taxon>
        <taxon>Oryza</taxon>
        <taxon>Oryza meyeriana</taxon>
    </lineage>
</organism>
<reference evidence="2 3" key="1">
    <citation type="submission" date="2019-11" db="EMBL/GenBank/DDBJ databases">
        <title>Whole genome sequence of Oryza granulata.</title>
        <authorList>
            <person name="Li W."/>
        </authorList>
    </citation>
    <scope>NUCLEOTIDE SEQUENCE [LARGE SCALE GENOMIC DNA]</scope>
    <source>
        <strain evidence="3">cv. Menghai</strain>
        <tissue evidence="2">Leaf</tissue>
    </source>
</reference>
<comment type="caution">
    <text evidence="2">The sequence shown here is derived from an EMBL/GenBank/DDBJ whole genome shotgun (WGS) entry which is preliminary data.</text>
</comment>
<keyword evidence="3" id="KW-1185">Reference proteome</keyword>
<accession>A0A6G1EDU4</accession>
<dbReference type="OrthoDB" id="711960at2759"/>
<sequence length="102" mass="11523">MKRQPTGEADEGEEVTAIVEEVDWEDRHAREDKENLDAGDDEDADDDTPEPAWWNCELTGYIVKNELHNSVWFYGEGPINLGAIFATKSALQDAVKSWSLKL</sequence>
<gene>
    <name evidence="2" type="ORF">E2562_001145</name>
</gene>
<dbReference type="AlphaFoldDB" id="A0A6G1EDU4"/>
<proteinExistence type="predicted"/>
<evidence type="ECO:0000256" key="1">
    <source>
        <dbReference type="SAM" id="MobiDB-lite"/>
    </source>
</evidence>